<gene>
    <name evidence="10" type="primary">rnfD</name>
    <name evidence="11" type="ORF">SP60_05085</name>
</gene>
<dbReference type="OrthoDB" id="9776359at2"/>
<keyword evidence="10" id="KW-1003">Cell membrane</keyword>
<evidence type="ECO:0000256" key="5">
    <source>
        <dbReference type="ARBA" id="ARBA00022692"/>
    </source>
</evidence>
<evidence type="ECO:0000313" key="11">
    <source>
        <dbReference type="EMBL" id="ALE52634.1"/>
    </source>
</evidence>
<evidence type="ECO:0000256" key="2">
    <source>
        <dbReference type="ARBA" id="ARBA00022553"/>
    </source>
</evidence>
<dbReference type="PATRIC" id="fig|1705394.5.peg.1019"/>
<keyword evidence="12" id="KW-1185">Reference proteome</keyword>
<feature type="transmembrane region" description="Helical" evidence="10">
    <location>
        <begin position="233"/>
        <end position="253"/>
    </location>
</feature>
<evidence type="ECO:0000256" key="1">
    <source>
        <dbReference type="ARBA" id="ARBA00022448"/>
    </source>
</evidence>
<evidence type="ECO:0000256" key="10">
    <source>
        <dbReference type="HAMAP-Rule" id="MF_00462"/>
    </source>
</evidence>
<keyword evidence="3 10" id="KW-0285">Flavoprotein</keyword>
<proteinExistence type="inferred from homology"/>
<evidence type="ECO:0000256" key="6">
    <source>
        <dbReference type="ARBA" id="ARBA00022967"/>
    </source>
</evidence>
<dbReference type="STRING" id="1705394.SP60_05085"/>
<organism evidence="11 12">
    <name type="scientific">Candidatus Thioglobus autotrophicus</name>
    <dbReference type="NCBI Taxonomy" id="1705394"/>
    <lineage>
        <taxon>Bacteria</taxon>
        <taxon>Pseudomonadati</taxon>
        <taxon>Pseudomonadota</taxon>
        <taxon>Gammaproteobacteria</taxon>
        <taxon>Candidatus Pseudothioglobaceae</taxon>
        <taxon>Candidatus Thioglobus</taxon>
    </lineage>
</organism>
<comment type="subcellular location">
    <subcellularLocation>
        <location evidence="10">Cell inner membrane</location>
        <topology evidence="10">Multi-pass membrane protein</topology>
    </subcellularLocation>
</comment>
<evidence type="ECO:0000256" key="4">
    <source>
        <dbReference type="ARBA" id="ARBA00022643"/>
    </source>
</evidence>
<evidence type="ECO:0000256" key="9">
    <source>
        <dbReference type="ARBA" id="ARBA00023136"/>
    </source>
</evidence>
<feature type="transmembrane region" description="Helical" evidence="10">
    <location>
        <begin position="15"/>
        <end position="48"/>
    </location>
</feature>
<keyword evidence="8 10" id="KW-1133">Transmembrane helix</keyword>
<keyword evidence="6 10" id="KW-1278">Translocase</keyword>
<feature type="transmembrane region" description="Helical" evidence="10">
    <location>
        <begin position="182"/>
        <end position="200"/>
    </location>
</feature>
<keyword evidence="9 10" id="KW-0472">Membrane</keyword>
<name>A0A0M4P991_9GAMM</name>
<dbReference type="InterPro" id="IPR011303">
    <property type="entry name" value="RnfD_bac"/>
</dbReference>
<dbReference type="Proteomes" id="UP000058020">
    <property type="component" value="Chromosome"/>
</dbReference>
<feature type="transmembrane region" description="Helical" evidence="10">
    <location>
        <begin position="116"/>
        <end position="135"/>
    </location>
</feature>
<sequence length="315" mass="33997">MHSTGLNTNQMMRQVIYALVLGVSASYVFFGWGVVIQILLGTIAALVVEATFVAMRGRQVLASISDGSAALTGILLAISIPAIAPWWVVVVGVAFAIIFGKQLYGGLGNNPFNPAMLGYAFLLISYPLQMTTWPVDFLSFSQVIDEVFNLVNFDGISGATRLDDVKTSLSLGSDIATLQVRSISQAWINIGFLVGGIYLLARKIIFWHIPVAVLSGILMMALLISIFDSQQHLPVQNHLILGGTMLGAFFIATDPVSASTTPKGRLIYGFLMGVLIVIIRAYGGYPDGIAFAVLLMNMMVPLIDQYTQPKVFGRS</sequence>
<feature type="transmembrane region" description="Helical" evidence="10">
    <location>
        <begin position="86"/>
        <end position="104"/>
    </location>
</feature>
<dbReference type="RefSeq" id="WP_053951597.1">
    <property type="nucleotide sequence ID" value="NZ_CP010552.1"/>
</dbReference>
<keyword evidence="2 10" id="KW-0597">Phosphoprotein</keyword>
<feature type="transmembrane region" description="Helical" evidence="10">
    <location>
        <begin position="207"/>
        <end position="227"/>
    </location>
</feature>
<evidence type="ECO:0000256" key="8">
    <source>
        <dbReference type="ARBA" id="ARBA00022989"/>
    </source>
</evidence>
<dbReference type="HAMAP" id="MF_00462">
    <property type="entry name" value="RsxD_RnfD"/>
    <property type="match status" value="1"/>
</dbReference>
<evidence type="ECO:0000313" key="12">
    <source>
        <dbReference type="Proteomes" id="UP000058020"/>
    </source>
</evidence>
<keyword evidence="4 10" id="KW-0288">FMN</keyword>
<comment type="cofactor">
    <cofactor evidence="10">
        <name>FMN</name>
        <dbReference type="ChEBI" id="CHEBI:58210"/>
    </cofactor>
</comment>
<comment type="subunit">
    <text evidence="10">The complex is composed of six subunits: RnfA, RnfB, RnfC, RnfD, RnfE and RnfG.</text>
</comment>
<dbReference type="AlphaFoldDB" id="A0A0M4P991"/>
<keyword evidence="1 10" id="KW-0813">Transport</keyword>
<reference evidence="11 12" key="1">
    <citation type="journal article" date="2015" name="Genome Announc.">
        <title>Genome Sequence of 'Candidatus Thioglobus autotrophica' Strain EF1, a Chemoautotroph from the SUP05 Clade of Marine Gammaproteobacteria.</title>
        <authorList>
            <person name="Shah V."/>
            <person name="Morris R.M."/>
        </authorList>
    </citation>
    <scope>NUCLEOTIDE SEQUENCE [LARGE SCALE GENOMIC DNA]</scope>
    <source>
        <strain evidence="11 12">EF1</strain>
    </source>
</reference>
<dbReference type="PANTHER" id="PTHR30578:SF0">
    <property type="entry name" value="ION-TRANSLOCATING OXIDOREDUCTASE COMPLEX SUBUNIT D"/>
    <property type="match status" value="1"/>
</dbReference>
<accession>A0A0M4P991</accession>
<comment type="function">
    <text evidence="10">Part of a membrane-bound complex that couples electron transfer with translocation of ions across the membrane.</text>
</comment>
<dbReference type="PANTHER" id="PTHR30578">
    <property type="entry name" value="ELECTRON TRANSPORT COMPLEX PROTEIN RNFD"/>
    <property type="match status" value="1"/>
</dbReference>
<dbReference type="InterPro" id="IPR004338">
    <property type="entry name" value="NqrB/RnfD"/>
</dbReference>
<dbReference type="NCBIfam" id="TIGR01946">
    <property type="entry name" value="rnfD"/>
    <property type="match status" value="1"/>
</dbReference>
<evidence type="ECO:0000256" key="3">
    <source>
        <dbReference type="ARBA" id="ARBA00022630"/>
    </source>
</evidence>
<protein>
    <recommendedName>
        <fullName evidence="10">Ion-translocating oxidoreductase complex subunit D</fullName>
        <ecNumber evidence="10">7.-.-.-</ecNumber>
    </recommendedName>
    <alternativeName>
        <fullName evidence="10">Rnf electron transport complex subunit D</fullName>
    </alternativeName>
</protein>
<dbReference type="EC" id="7.-.-.-" evidence="10"/>
<dbReference type="GO" id="GO:0055085">
    <property type="term" value="P:transmembrane transport"/>
    <property type="evidence" value="ECO:0007669"/>
    <property type="project" value="InterPro"/>
</dbReference>
<keyword evidence="10" id="KW-0997">Cell inner membrane</keyword>
<dbReference type="Pfam" id="PF03116">
    <property type="entry name" value="NQR2_RnfD_RnfE"/>
    <property type="match status" value="1"/>
</dbReference>
<feature type="transmembrane region" description="Helical" evidence="10">
    <location>
        <begin position="60"/>
        <end position="80"/>
    </location>
</feature>
<keyword evidence="5 10" id="KW-0812">Transmembrane</keyword>
<dbReference type="KEGG" id="tho:SP60_05085"/>
<dbReference type="EMBL" id="CP010552">
    <property type="protein sequence ID" value="ALE52634.1"/>
    <property type="molecule type" value="Genomic_DNA"/>
</dbReference>
<comment type="similarity">
    <text evidence="10">Belongs to the NqrB/RnfD family.</text>
</comment>
<dbReference type="GO" id="GO:0022900">
    <property type="term" value="P:electron transport chain"/>
    <property type="evidence" value="ECO:0007669"/>
    <property type="project" value="UniProtKB-UniRule"/>
</dbReference>
<feature type="modified residue" description="FMN phosphoryl threonine" evidence="10">
    <location>
        <position position="160"/>
    </location>
</feature>
<keyword evidence="7 10" id="KW-0249">Electron transport</keyword>
<feature type="transmembrane region" description="Helical" evidence="10">
    <location>
        <begin position="265"/>
        <end position="283"/>
    </location>
</feature>
<dbReference type="GO" id="GO:0005886">
    <property type="term" value="C:plasma membrane"/>
    <property type="evidence" value="ECO:0007669"/>
    <property type="project" value="UniProtKB-SubCell"/>
</dbReference>
<evidence type="ECO:0000256" key="7">
    <source>
        <dbReference type="ARBA" id="ARBA00022982"/>
    </source>
</evidence>